<evidence type="ECO:0008006" key="4">
    <source>
        <dbReference type="Google" id="ProtNLM"/>
    </source>
</evidence>
<evidence type="ECO:0000313" key="3">
    <source>
        <dbReference type="Proteomes" id="UP001549307"/>
    </source>
</evidence>
<keyword evidence="3" id="KW-1185">Reference proteome</keyword>
<reference evidence="2 3" key="1">
    <citation type="submission" date="2024-06" db="EMBL/GenBank/DDBJ databases">
        <title>Sorghum-associated microbial communities from plants grown in Nebraska, USA.</title>
        <authorList>
            <person name="Schachtman D."/>
        </authorList>
    </citation>
    <scope>NUCLEOTIDE SEQUENCE [LARGE SCALE GENOMIC DNA]</scope>
    <source>
        <strain evidence="2 3">3552</strain>
    </source>
</reference>
<accession>A0ABV2P980</accession>
<dbReference type="SUPFAM" id="SSF55909">
    <property type="entry name" value="Pentein"/>
    <property type="match status" value="1"/>
</dbReference>
<proteinExistence type="predicted"/>
<evidence type="ECO:0000313" key="2">
    <source>
        <dbReference type="EMBL" id="MET4541343.1"/>
    </source>
</evidence>
<name>A0ABV2P980_9MICC</name>
<dbReference type="InterPro" id="IPR007466">
    <property type="entry name" value="Peptidyl-Arg-deiminase_porph"/>
</dbReference>
<dbReference type="Gene3D" id="3.75.10.10">
    <property type="entry name" value="L-arginine/glycine Amidinotransferase, Chain A"/>
    <property type="match status" value="1"/>
</dbReference>
<sequence>MNAIHLVIAISPEYMPPMIETTCLEGPRSRARVEPSTRTPVIIELPCSLNNPLDGKALHTPAAAYPDRRVVSVDAHELVRGGIHCLTQQQPSAI</sequence>
<dbReference type="Pfam" id="PF04371">
    <property type="entry name" value="PAD_porph"/>
    <property type="match status" value="1"/>
</dbReference>
<keyword evidence="1" id="KW-0378">Hydrolase</keyword>
<organism evidence="2 3">
    <name type="scientific">Arthrobacter bambusae</name>
    <dbReference type="NCBI Taxonomy" id="1338426"/>
    <lineage>
        <taxon>Bacteria</taxon>
        <taxon>Bacillati</taxon>
        <taxon>Actinomycetota</taxon>
        <taxon>Actinomycetes</taxon>
        <taxon>Micrococcales</taxon>
        <taxon>Micrococcaceae</taxon>
        <taxon>Arthrobacter</taxon>
    </lineage>
</organism>
<evidence type="ECO:0000256" key="1">
    <source>
        <dbReference type="ARBA" id="ARBA00022801"/>
    </source>
</evidence>
<dbReference type="EMBL" id="JBEPSN010000008">
    <property type="protein sequence ID" value="MET4541343.1"/>
    <property type="molecule type" value="Genomic_DNA"/>
</dbReference>
<comment type="caution">
    <text evidence="2">The sequence shown here is derived from an EMBL/GenBank/DDBJ whole genome shotgun (WGS) entry which is preliminary data.</text>
</comment>
<protein>
    <recommendedName>
        <fullName evidence="4">Agmatine deiminase</fullName>
    </recommendedName>
</protein>
<dbReference type="Proteomes" id="UP001549307">
    <property type="component" value="Unassembled WGS sequence"/>
</dbReference>
<gene>
    <name evidence="2" type="ORF">ABIE37_003138</name>
</gene>